<reference evidence="1 2" key="1">
    <citation type="submission" date="2018-07" db="EMBL/GenBank/DDBJ databases">
        <title>Draft Genome Assemblies for Five Robust Yarrowia lipolytica Strains Exhibiting High Lipid Production and Pentose Sugar Utilization and Sugar Alcohol Secretion from Undetoxified Lignocellulosic Biomass Hydrolysates.</title>
        <authorList>
            <consortium name="DOE Joint Genome Institute"/>
            <person name="Walker C."/>
            <person name="Ryu S."/>
            <person name="Na H."/>
            <person name="Zane M."/>
            <person name="LaButti K."/>
            <person name="Lipzen A."/>
            <person name="Haridas S."/>
            <person name="Barry K."/>
            <person name="Grigoriev I.V."/>
            <person name="Quarterman J."/>
            <person name="Slininger P."/>
            <person name="Dien B."/>
            <person name="Trinh C.T."/>
        </authorList>
    </citation>
    <scope>NUCLEOTIDE SEQUENCE [LARGE SCALE GENOMIC DNA]</scope>
    <source>
        <strain evidence="1 2">YB392</strain>
    </source>
</reference>
<gene>
    <name evidence="1" type="ORF">B0I71DRAFT_142577</name>
</gene>
<sequence>MALPFVYPLSWVSCLFPVRTISTYKCCMSQYKGIKAYLTVSYAEDDVDPTVHWPQFSFSISPGILAERLRREIRNLLGFPRVGSNPADVAIFSFSLNLIFFWFTKPAWFPQSYDLTKANSSSSPKSSLTTDLRFRTHALLLRQMAGYPEQAPGSLRIAPDTLI</sequence>
<proteinExistence type="predicted"/>
<dbReference type="Proteomes" id="UP000256601">
    <property type="component" value="Unassembled WGS sequence"/>
</dbReference>
<dbReference type="EMBL" id="KZ859063">
    <property type="protein sequence ID" value="RDW23822.1"/>
    <property type="molecule type" value="Genomic_DNA"/>
</dbReference>
<accession>A0A371C158</accession>
<evidence type="ECO:0000313" key="2">
    <source>
        <dbReference type="Proteomes" id="UP000256601"/>
    </source>
</evidence>
<name>A0A371C158_YARLL</name>
<evidence type="ECO:0000313" key="1">
    <source>
        <dbReference type="EMBL" id="RDW23822.1"/>
    </source>
</evidence>
<organism evidence="1 2">
    <name type="scientific">Yarrowia lipolytica</name>
    <name type="common">Candida lipolytica</name>
    <dbReference type="NCBI Taxonomy" id="4952"/>
    <lineage>
        <taxon>Eukaryota</taxon>
        <taxon>Fungi</taxon>
        <taxon>Dikarya</taxon>
        <taxon>Ascomycota</taxon>
        <taxon>Saccharomycotina</taxon>
        <taxon>Dipodascomycetes</taxon>
        <taxon>Dipodascales</taxon>
        <taxon>Dipodascales incertae sedis</taxon>
        <taxon>Yarrowia</taxon>
    </lineage>
</organism>
<dbReference type="AlphaFoldDB" id="A0A371C158"/>
<protein>
    <submittedName>
        <fullName evidence="1">Uncharacterized protein</fullName>
    </submittedName>
</protein>